<proteinExistence type="predicted"/>
<accession>A0ABD5X1J4</accession>
<dbReference type="RefSeq" id="WP_267638175.1">
    <property type="nucleotide sequence ID" value="NZ_JAODIY010000013.1"/>
</dbReference>
<dbReference type="Gene3D" id="1.20.58.480">
    <property type="match status" value="1"/>
</dbReference>
<organism evidence="4 5">
    <name type="scientific">Halovenus rubra</name>
    <dbReference type="NCBI Taxonomy" id="869890"/>
    <lineage>
        <taxon>Archaea</taxon>
        <taxon>Methanobacteriati</taxon>
        <taxon>Methanobacteriota</taxon>
        <taxon>Stenosarchaea group</taxon>
        <taxon>Halobacteria</taxon>
        <taxon>Halobacteriales</taxon>
        <taxon>Haloarculaceae</taxon>
        <taxon>Halovenus</taxon>
    </lineage>
</organism>
<dbReference type="Proteomes" id="UP001596414">
    <property type="component" value="Unassembled WGS sequence"/>
</dbReference>
<evidence type="ECO:0000313" key="5">
    <source>
        <dbReference type="Proteomes" id="UP001596414"/>
    </source>
</evidence>
<reference evidence="4 5" key="1">
    <citation type="journal article" date="2014" name="Int. J. Syst. Evol. Microbiol.">
        <title>Complete genome sequence of Corynebacterium casei LMG S-19264T (=DSM 44701T), isolated from a smear-ripened cheese.</title>
        <authorList>
            <consortium name="US DOE Joint Genome Institute (JGI-PGF)"/>
            <person name="Walter F."/>
            <person name="Albersmeier A."/>
            <person name="Kalinowski J."/>
            <person name="Ruckert C."/>
        </authorList>
    </citation>
    <scope>NUCLEOTIDE SEQUENCE [LARGE SCALE GENOMIC DNA]</scope>
    <source>
        <strain evidence="4 5">CGMCC 4.7215</strain>
    </source>
</reference>
<evidence type="ECO:0000256" key="3">
    <source>
        <dbReference type="SAM" id="MobiDB-lite"/>
    </source>
</evidence>
<dbReference type="InterPro" id="IPR000898">
    <property type="entry name" value="Indolamine_dOase"/>
</dbReference>
<protein>
    <submittedName>
        <fullName evidence="4">Indoleamine 2,3-dioxygenase</fullName>
    </submittedName>
</protein>
<evidence type="ECO:0000256" key="1">
    <source>
        <dbReference type="ARBA" id="ARBA00022723"/>
    </source>
</evidence>
<dbReference type="GO" id="GO:0170039">
    <property type="term" value="P:proteinogenic amino acid metabolic process"/>
    <property type="evidence" value="ECO:0007669"/>
    <property type="project" value="UniProtKB-ARBA"/>
</dbReference>
<gene>
    <name evidence="4" type="ORF">ACFQJ7_03245</name>
</gene>
<dbReference type="InterPro" id="IPR037217">
    <property type="entry name" value="Trp/Indoleamine_2_3_dOase-like"/>
</dbReference>
<evidence type="ECO:0000313" key="4">
    <source>
        <dbReference type="EMBL" id="MFC7125055.1"/>
    </source>
</evidence>
<dbReference type="SUPFAM" id="SSF140959">
    <property type="entry name" value="Indolic compounds 2,3-dioxygenase-like"/>
    <property type="match status" value="1"/>
</dbReference>
<name>A0ABD5X1J4_9EURY</name>
<sequence>MSTPNQEPDQAVISADRGFLPDSDPMESFNEEPDFQSSNEFLRELDALTAALPDQLERNQLRPAVEALPAMPEGLVAELNTRGCWRLCLLSGFLGSAYVHHLGKESADSIPASIAVPLYETSQRLGRKPMLAYDVLCLHNFCRHESESGFGLDNIDTLVDFTTHEDERWFVKIHIAIEAAAGSGLVAARRLHESVRTDTPRAVEAALDTIHESLQRQTSHMQRMRERNDPETFAQQYRPYYDGFDGVVYEGVDAFDEEPQSFRGGSGAQSLALPSFDAALGIDHSGTGLTAHLDSLRSYLPDSHLAVAQAFERGPDVRSYVAERDSQTMRESYNDCIDAISSFRTVHFGQTIEYIRRMTGDTTGTGGTDYEAFLQLLQSKTEEHRL</sequence>
<dbReference type="AlphaFoldDB" id="A0ABD5X1J4"/>
<dbReference type="EMBL" id="JBHSZQ010000002">
    <property type="protein sequence ID" value="MFC7125055.1"/>
    <property type="molecule type" value="Genomic_DNA"/>
</dbReference>
<dbReference type="GO" id="GO:0046872">
    <property type="term" value="F:metal ion binding"/>
    <property type="evidence" value="ECO:0007669"/>
    <property type="project" value="UniProtKB-KW"/>
</dbReference>
<dbReference type="Pfam" id="PF01231">
    <property type="entry name" value="IDO"/>
    <property type="match status" value="1"/>
</dbReference>
<evidence type="ECO:0000256" key="2">
    <source>
        <dbReference type="ARBA" id="ARBA00023004"/>
    </source>
</evidence>
<dbReference type="PANTHER" id="PTHR28657">
    <property type="entry name" value="INDOLEAMINE 2,3-DIOXYGENASE"/>
    <property type="match status" value="1"/>
</dbReference>
<comment type="caution">
    <text evidence="4">The sequence shown here is derived from an EMBL/GenBank/DDBJ whole genome shotgun (WGS) entry which is preliminary data.</text>
</comment>
<dbReference type="PANTHER" id="PTHR28657:SF5">
    <property type="entry name" value="INDOLEAMINE 2,3-DIOXYGENASE"/>
    <property type="match status" value="1"/>
</dbReference>
<dbReference type="GO" id="GO:0170033">
    <property type="term" value="P:L-amino acid metabolic process"/>
    <property type="evidence" value="ECO:0007669"/>
    <property type="project" value="UniProtKB-ARBA"/>
</dbReference>
<keyword evidence="1" id="KW-0479">Metal-binding</keyword>
<keyword evidence="2" id="KW-0408">Iron</keyword>
<dbReference type="GO" id="GO:0016491">
    <property type="term" value="F:oxidoreductase activity"/>
    <property type="evidence" value="ECO:0007669"/>
    <property type="project" value="UniProtKB-ARBA"/>
</dbReference>
<feature type="region of interest" description="Disordered" evidence="3">
    <location>
        <begin position="1"/>
        <end position="34"/>
    </location>
</feature>